<organism evidence="2 3">
    <name type="scientific">Stigmatella aurantiaca (strain DW4/3-1)</name>
    <dbReference type="NCBI Taxonomy" id="378806"/>
    <lineage>
        <taxon>Bacteria</taxon>
        <taxon>Pseudomonadati</taxon>
        <taxon>Myxococcota</taxon>
        <taxon>Myxococcia</taxon>
        <taxon>Myxococcales</taxon>
        <taxon>Cystobacterineae</taxon>
        <taxon>Archangiaceae</taxon>
        <taxon>Stigmatella</taxon>
    </lineage>
</organism>
<sequence>MYYAAKPAIPERKAMTRPMLKAVWMMTVVVPGLALADDAPPHYTDPNTYQVEVMYPPASYATGYVMNDRLPWESSYPFVVGGIYTSADQTAILSEEVDVTGGILSTEAGTPLLTINQGNIPEAVRPNVPPPVEHFPSPDSMQVQTPSYNKSYSRTQSFGNNIFGGGYSIDTAVTATDGTLAEAKKVEAFADGKVFGTAFNTQKELVRGRVDIKGQASGTNTSKATLYAVGQQIWSSNLTATFAPTPIDWSRTFFSASKTFMVGPVPITVKASLAGGVKLKVLGEINPTFARLTAEPGGFSNVTASASVNIIIASFGVEGNLTLINAKMPSLGQLSWPLCTVNWELSSKLNLNTLSGTLNLFAKIKFLFFSKKWTVTIARWSGLTYDWTLLGVNGTKDLGICTSVDGAGPPLLSASAN</sequence>
<proteinExistence type="predicted"/>
<evidence type="ECO:0000256" key="1">
    <source>
        <dbReference type="SAM" id="SignalP"/>
    </source>
</evidence>
<feature type="chain" id="PRO_5004167407" evidence="1">
    <location>
        <begin position="37"/>
        <end position="417"/>
    </location>
</feature>
<dbReference type="PATRIC" id="fig|378806.16.peg.6083"/>
<comment type="caution">
    <text evidence="2">The sequence shown here is derived from an EMBL/GenBank/DDBJ whole genome shotgun (WGS) entry which is preliminary data.</text>
</comment>
<evidence type="ECO:0000313" key="3">
    <source>
        <dbReference type="Proteomes" id="UP000032702"/>
    </source>
</evidence>
<dbReference type="Proteomes" id="UP000032702">
    <property type="component" value="Unassembled WGS sequence"/>
</dbReference>
<evidence type="ECO:0000313" key="2">
    <source>
        <dbReference type="EMBL" id="EAU66941.1"/>
    </source>
</evidence>
<accession>Q093N6</accession>
<dbReference type="EMBL" id="AAMD01000044">
    <property type="protein sequence ID" value="EAU66941.1"/>
    <property type="molecule type" value="Genomic_DNA"/>
</dbReference>
<reference evidence="2 3" key="1">
    <citation type="submission" date="2006-04" db="EMBL/GenBank/DDBJ databases">
        <authorList>
            <person name="Nierman W.C."/>
        </authorList>
    </citation>
    <scope>NUCLEOTIDE SEQUENCE [LARGE SCALE GENOMIC DNA]</scope>
    <source>
        <strain evidence="2 3">DW4/3-1</strain>
    </source>
</reference>
<name>Q093N6_STIAD</name>
<protein>
    <submittedName>
        <fullName evidence="2">Uncharacterized protein</fullName>
    </submittedName>
</protein>
<gene>
    <name evidence="2" type="ORF">STIAU_0060</name>
</gene>
<keyword evidence="1" id="KW-0732">Signal</keyword>
<feature type="signal peptide" evidence="1">
    <location>
        <begin position="1"/>
        <end position="36"/>
    </location>
</feature>
<dbReference type="AlphaFoldDB" id="Q093N6"/>